<dbReference type="EMBL" id="HBGU01044412">
    <property type="protein sequence ID" value="CAD9477401.1"/>
    <property type="molecule type" value="Transcribed_RNA"/>
</dbReference>
<reference evidence="2" key="1">
    <citation type="submission" date="2021-01" db="EMBL/GenBank/DDBJ databases">
        <authorList>
            <person name="Corre E."/>
            <person name="Pelletier E."/>
            <person name="Niang G."/>
            <person name="Scheremetjew M."/>
            <person name="Finn R."/>
            <person name="Kale V."/>
            <person name="Holt S."/>
            <person name="Cochrane G."/>
            <person name="Meng A."/>
            <person name="Brown T."/>
            <person name="Cohen L."/>
        </authorList>
    </citation>
    <scope>NUCLEOTIDE SEQUENCE</scope>
    <source>
        <strain evidence="2">UTEX LB 985</strain>
    </source>
</reference>
<evidence type="ECO:0000313" key="2">
    <source>
        <dbReference type="EMBL" id="CAD9477401.1"/>
    </source>
</evidence>
<dbReference type="SUPFAM" id="SSF53474">
    <property type="entry name" value="alpha/beta-Hydrolases"/>
    <property type="match status" value="1"/>
</dbReference>
<dbReference type="InterPro" id="IPR029058">
    <property type="entry name" value="AB_hydrolase_fold"/>
</dbReference>
<sequence>MGAKQCPVGVSAFEWQDLLGALSYAQAHPTLGASQIALVSQCMGANATMKAFSENPDAFGSNVKCMVALQPTNSFEMVSRLTKLKLGRDLAVSERRSRRGPGGSDRGGLSAI</sequence>
<evidence type="ECO:0000256" key="1">
    <source>
        <dbReference type="SAM" id="MobiDB-lite"/>
    </source>
</evidence>
<feature type="region of interest" description="Disordered" evidence="1">
    <location>
        <begin position="89"/>
        <end position="112"/>
    </location>
</feature>
<gene>
    <name evidence="2" type="ORF">CBRE1094_LOCUS24202</name>
</gene>
<accession>A0A7S2H0Z5</accession>
<proteinExistence type="predicted"/>
<dbReference type="AlphaFoldDB" id="A0A7S2H0Z5"/>
<name>A0A7S2H0Z5_9EUKA</name>
<dbReference type="Gene3D" id="3.40.50.1820">
    <property type="entry name" value="alpha/beta hydrolase"/>
    <property type="match status" value="1"/>
</dbReference>
<protein>
    <submittedName>
        <fullName evidence="2">Uncharacterized protein</fullName>
    </submittedName>
</protein>
<organism evidence="2">
    <name type="scientific">Haptolina brevifila</name>
    <dbReference type="NCBI Taxonomy" id="156173"/>
    <lineage>
        <taxon>Eukaryota</taxon>
        <taxon>Haptista</taxon>
        <taxon>Haptophyta</taxon>
        <taxon>Prymnesiophyceae</taxon>
        <taxon>Prymnesiales</taxon>
        <taxon>Prymnesiaceae</taxon>
        <taxon>Haptolina</taxon>
    </lineage>
</organism>